<dbReference type="AlphaFoldDB" id="A0A1V0UXF6"/>
<organism evidence="1 2">
    <name type="scientific">Paenibacillus larvae subsp. pulvifaciens</name>
    <dbReference type="NCBI Taxonomy" id="1477"/>
    <lineage>
        <taxon>Bacteria</taxon>
        <taxon>Bacillati</taxon>
        <taxon>Bacillota</taxon>
        <taxon>Bacilli</taxon>
        <taxon>Bacillales</taxon>
        <taxon>Paenibacillaceae</taxon>
        <taxon>Paenibacillus</taxon>
    </lineage>
</organism>
<sequence length="104" mass="12245">MSEHNHDNCGCGHDHNHDHDHEDGVIIFTDENDVEREMELIYMFEDGNQQYAVLLERNNPEEGAVIFRYDEEGDESFLTGIESQEEWDRVVTIYNQILEEENAE</sequence>
<dbReference type="RefSeq" id="WP_023483587.1">
    <property type="nucleotide sequence ID" value="NZ_CP019794.1"/>
</dbReference>
<dbReference type="InterPro" id="IPR009711">
    <property type="entry name" value="UPF0473"/>
</dbReference>
<evidence type="ECO:0000313" key="1">
    <source>
        <dbReference type="EMBL" id="ARF69758.1"/>
    </source>
</evidence>
<gene>
    <name evidence="1" type="ORF">B7C51_20810</name>
</gene>
<dbReference type="EMBL" id="CP020557">
    <property type="protein sequence ID" value="ARF69758.1"/>
    <property type="molecule type" value="Genomic_DNA"/>
</dbReference>
<name>A0A1V0UXF6_9BACL</name>
<reference evidence="1 2" key="1">
    <citation type="submission" date="2017-03" db="EMBL/GenBank/DDBJ databases">
        <title>Paenibacillus larvae genome sequencing.</title>
        <authorList>
            <person name="Dingman D.W."/>
        </authorList>
    </citation>
    <scope>NUCLEOTIDE SEQUENCE [LARGE SCALE GENOMIC DNA]</scope>
    <source>
        <strain evidence="1 2">SAG 10367</strain>
    </source>
</reference>
<proteinExistence type="predicted"/>
<protein>
    <submittedName>
        <fullName evidence="1">DUF1292 domain-containing protein</fullName>
    </submittedName>
</protein>
<dbReference type="GeneID" id="64219589"/>
<accession>A0A1V0UXF6</accession>
<dbReference type="Pfam" id="PF06949">
    <property type="entry name" value="DUF1292"/>
    <property type="match status" value="1"/>
</dbReference>
<dbReference type="Proteomes" id="UP000192727">
    <property type="component" value="Chromosome"/>
</dbReference>
<evidence type="ECO:0000313" key="2">
    <source>
        <dbReference type="Proteomes" id="UP000192727"/>
    </source>
</evidence>